<reference evidence="1 2" key="1">
    <citation type="submission" date="2020-11" db="EMBL/GenBank/DDBJ databases">
        <title>Erythrobacter sediminis sp. nov., a marine bacterium from a tidal flat of Garorim Bay.</title>
        <authorList>
            <person name="Kim D."/>
            <person name="Yoo Y."/>
            <person name="Kim J.-J."/>
        </authorList>
    </citation>
    <scope>NUCLEOTIDE SEQUENCE [LARGE SCALE GENOMIC DNA]</scope>
    <source>
        <strain evidence="1 2">JGD-13</strain>
    </source>
</reference>
<dbReference type="Proteomes" id="UP000602442">
    <property type="component" value="Unassembled WGS sequence"/>
</dbReference>
<sequence length="174" mass="18510">MSDTPEFSRPADIRGITAEPVELVADEAERAALAKRFGLVAIHRLEAQLSLEAEGDKIAASGEIQADIVQSCAVSGDDLPADIREDIAFRFVPLASLEASEEDEEIELDEDDLDEIGYSGTQFDLGEAVAQSLALAIDPYAEGPDADAVRRKQGLIEEGEGDGPLADALRGLKS</sequence>
<organism evidence="1 2">
    <name type="scientific">Aurantiacibacter sediminis</name>
    <dbReference type="NCBI Taxonomy" id="2793064"/>
    <lineage>
        <taxon>Bacteria</taxon>
        <taxon>Pseudomonadati</taxon>
        <taxon>Pseudomonadota</taxon>
        <taxon>Alphaproteobacteria</taxon>
        <taxon>Sphingomonadales</taxon>
        <taxon>Erythrobacteraceae</taxon>
        <taxon>Aurantiacibacter</taxon>
    </lineage>
</organism>
<accession>A0ABS0N1K8</accession>
<dbReference type="Pfam" id="PF02620">
    <property type="entry name" value="YceD"/>
    <property type="match status" value="1"/>
</dbReference>
<dbReference type="EMBL" id="JAEANY010000001">
    <property type="protein sequence ID" value="MBH5321813.1"/>
    <property type="molecule type" value="Genomic_DNA"/>
</dbReference>
<keyword evidence="2" id="KW-1185">Reference proteome</keyword>
<dbReference type="InterPro" id="IPR003772">
    <property type="entry name" value="YceD"/>
</dbReference>
<dbReference type="RefSeq" id="WP_197920463.1">
    <property type="nucleotide sequence ID" value="NZ_CAWPTA010000006.1"/>
</dbReference>
<protein>
    <submittedName>
        <fullName evidence="1">DUF177 domain-containing protein</fullName>
    </submittedName>
</protein>
<name>A0ABS0N1K8_9SPHN</name>
<evidence type="ECO:0000313" key="1">
    <source>
        <dbReference type="EMBL" id="MBH5321813.1"/>
    </source>
</evidence>
<evidence type="ECO:0000313" key="2">
    <source>
        <dbReference type="Proteomes" id="UP000602442"/>
    </source>
</evidence>
<gene>
    <name evidence="1" type="ORF">I5L03_04335</name>
</gene>
<proteinExistence type="predicted"/>
<comment type="caution">
    <text evidence="1">The sequence shown here is derived from an EMBL/GenBank/DDBJ whole genome shotgun (WGS) entry which is preliminary data.</text>
</comment>